<comment type="caution">
    <text evidence="3">The sequence shown here is derived from an EMBL/GenBank/DDBJ whole genome shotgun (WGS) entry which is preliminary data.</text>
</comment>
<dbReference type="Pfam" id="PF01590">
    <property type="entry name" value="GAF"/>
    <property type="match status" value="1"/>
</dbReference>
<dbReference type="PROSITE" id="PS50112">
    <property type="entry name" value="PAS"/>
    <property type="match status" value="1"/>
</dbReference>
<dbReference type="Gene3D" id="3.30.450.40">
    <property type="match status" value="1"/>
</dbReference>
<dbReference type="InterPro" id="IPR000014">
    <property type="entry name" value="PAS"/>
</dbReference>
<dbReference type="GO" id="GO:0016791">
    <property type="term" value="F:phosphatase activity"/>
    <property type="evidence" value="ECO:0007669"/>
    <property type="project" value="TreeGrafter"/>
</dbReference>
<dbReference type="SMART" id="SM00331">
    <property type="entry name" value="PP2C_SIG"/>
    <property type="match status" value="1"/>
</dbReference>
<dbReference type="RefSeq" id="WP_183390244.1">
    <property type="nucleotide sequence ID" value="NZ_JACHVY010000001.1"/>
</dbReference>
<dbReference type="InterPro" id="IPR001932">
    <property type="entry name" value="PPM-type_phosphatase-like_dom"/>
</dbReference>
<dbReference type="AlphaFoldDB" id="A0A7W4XV55"/>
<dbReference type="InterPro" id="IPR003018">
    <property type="entry name" value="GAF"/>
</dbReference>
<keyword evidence="1" id="KW-0378">Hydrolase</keyword>
<dbReference type="InterPro" id="IPR029016">
    <property type="entry name" value="GAF-like_dom_sf"/>
</dbReference>
<dbReference type="Pfam" id="PF07228">
    <property type="entry name" value="SpoIIE"/>
    <property type="match status" value="1"/>
</dbReference>
<dbReference type="Gene3D" id="3.60.40.10">
    <property type="entry name" value="PPM-type phosphatase domain"/>
    <property type="match status" value="1"/>
</dbReference>
<reference evidence="3 4" key="2">
    <citation type="submission" date="2020-08" db="EMBL/GenBank/DDBJ databases">
        <authorList>
            <person name="Partida-Martinez L."/>
            <person name="Huntemann M."/>
            <person name="Clum A."/>
            <person name="Wang J."/>
            <person name="Palaniappan K."/>
            <person name="Ritter S."/>
            <person name="Chen I.-M."/>
            <person name="Stamatis D."/>
            <person name="Reddy T."/>
            <person name="O'Malley R."/>
            <person name="Daum C."/>
            <person name="Shapiro N."/>
            <person name="Ivanova N."/>
            <person name="Kyrpides N."/>
            <person name="Woyke T."/>
        </authorList>
    </citation>
    <scope>NUCLEOTIDE SEQUENCE [LARGE SCALE GENOMIC DNA]</scope>
    <source>
        <strain evidence="3 4">AS2.23</strain>
    </source>
</reference>
<dbReference type="SMART" id="SM00091">
    <property type="entry name" value="PAS"/>
    <property type="match status" value="1"/>
</dbReference>
<feature type="domain" description="PAS" evidence="2">
    <location>
        <begin position="20"/>
        <end position="65"/>
    </location>
</feature>
<dbReference type="PANTHER" id="PTHR43156">
    <property type="entry name" value="STAGE II SPORULATION PROTEIN E-RELATED"/>
    <property type="match status" value="1"/>
</dbReference>
<evidence type="ECO:0000313" key="3">
    <source>
        <dbReference type="EMBL" id="MBB2899671.1"/>
    </source>
</evidence>
<dbReference type="InterPro" id="IPR013767">
    <property type="entry name" value="PAS_fold"/>
</dbReference>
<dbReference type="PANTHER" id="PTHR43156:SF2">
    <property type="entry name" value="STAGE II SPORULATION PROTEIN E"/>
    <property type="match status" value="1"/>
</dbReference>
<dbReference type="InterPro" id="IPR035965">
    <property type="entry name" value="PAS-like_dom_sf"/>
</dbReference>
<dbReference type="InterPro" id="IPR052016">
    <property type="entry name" value="Bact_Sigma-Reg"/>
</dbReference>
<dbReference type="SUPFAM" id="SSF55781">
    <property type="entry name" value="GAF domain-like"/>
    <property type="match status" value="1"/>
</dbReference>
<dbReference type="CDD" id="cd00130">
    <property type="entry name" value="PAS"/>
    <property type="match status" value="1"/>
</dbReference>
<dbReference type="NCBIfam" id="TIGR00229">
    <property type="entry name" value="sensory_box"/>
    <property type="match status" value="1"/>
</dbReference>
<protein>
    <submittedName>
        <fullName evidence="3">PAS domain S-box-containing protein</fullName>
    </submittedName>
</protein>
<dbReference type="Gene3D" id="3.30.450.20">
    <property type="entry name" value="PAS domain"/>
    <property type="match status" value="1"/>
</dbReference>
<dbReference type="SUPFAM" id="SSF81606">
    <property type="entry name" value="PP2C-like"/>
    <property type="match status" value="1"/>
</dbReference>
<gene>
    <name evidence="3" type="ORF">FHR75_000459</name>
</gene>
<dbReference type="Pfam" id="PF00989">
    <property type="entry name" value="PAS"/>
    <property type="match status" value="1"/>
</dbReference>
<proteinExistence type="predicted"/>
<evidence type="ECO:0000313" key="4">
    <source>
        <dbReference type="Proteomes" id="UP000533269"/>
    </source>
</evidence>
<dbReference type="InterPro" id="IPR036457">
    <property type="entry name" value="PPM-type-like_dom_sf"/>
</dbReference>
<dbReference type="EMBL" id="JACHVY010000001">
    <property type="protein sequence ID" value="MBB2899671.1"/>
    <property type="molecule type" value="Genomic_DNA"/>
</dbReference>
<name>A0A7W4XV55_KINRA</name>
<dbReference type="GO" id="GO:0006355">
    <property type="term" value="P:regulation of DNA-templated transcription"/>
    <property type="evidence" value="ECO:0007669"/>
    <property type="project" value="InterPro"/>
</dbReference>
<sequence>MTGAGERDTGDTRDTRVAVDAALLPSVFSGAPVAMIALDRDGAVTAMTPSVERLLGYGEAELLGRPLHDRVRHQHADGHAVAAEECAILAALRAARPAAGEDDVFLREDGSALVVTWAFAPTVLAHTLTGGVLTFSDARAHGAEVSRQRARLADLEAANVRLALLADVSRALGDSDDVVTGLRTLARLLVPVLADWVTVDVLAEDGSALERVALTHRDPALDAAGAARLGPLPPLRPGMTSGLAQVLHGAPLHHHRVVPAVAVDALAAERLDLVRDLGAVEGITAPLRARGRTLGAITLVRTDTARPYRQEDLDFTADLAARAGALLDTTRVLGRQVHRAEQMQRALLPELAPRIGPLELAGLYRPASDLAQVGGDWYDAFALPDGSTGFVIGDVAGHDLHAATRMGAIRHKLRALAGDRIGPASEVVTRLDRVVQRFAPDDVATLIYARLTTTPGDPHLHWTCAGHPPPLLLTPGAPARLLDDVVDLPVGVADLARADADLPLAPGATLVLYSDGLVEHPGESLTTGLARLLRVGADLGGTPLPGLGPELLARMRPTGLDDIAVLAVRLDGPAPATAGGPVS</sequence>
<evidence type="ECO:0000259" key="2">
    <source>
        <dbReference type="PROSITE" id="PS50112"/>
    </source>
</evidence>
<reference evidence="3 4" key="1">
    <citation type="submission" date="2020-08" db="EMBL/GenBank/DDBJ databases">
        <title>The Agave Microbiome: Exploring the role of microbial communities in plant adaptations to desert environments.</title>
        <authorList>
            <person name="Partida-Martinez L.P."/>
        </authorList>
    </citation>
    <scope>NUCLEOTIDE SEQUENCE [LARGE SCALE GENOMIC DNA]</scope>
    <source>
        <strain evidence="3 4">AS2.23</strain>
    </source>
</reference>
<dbReference type="Proteomes" id="UP000533269">
    <property type="component" value="Unassembled WGS sequence"/>
</dbReference>
<organism evidence="3 4">
    <name type="scientific">Kineococcus radiotolerans</name>
    <dbReference type="NCBI Taxonomy" id="131568"/>
    <lineage>
        <taxon>Bacteria</taxon>
        <taxon>Bacillati</taxon>
        <taxon>Actinomycetota</taxon>
        <taxon>Actinomycetes</taxon>
        <taxon>Kineosporiales</taxon>
        <taxon>Kineosporiaceae</taxon>
        <taxon>Kineococcus</taxon>
    </lineage>
</organism>
<accession>A0A7W4XV55</accession>
<evidence type="ECO:0000256" key="1">
    <source>
        <dbReference type="ARBA" id="ARBA00022801"/>
    </source>
</evidence>
<dbReference type="SUPFAM" id="SSF55785">
    <property type="entry name" value="PYP-like sensor domain (PAS domain)"/>
    <property type="match status" value="1"/>
</dbReference>